<name>E9G5T8_DAPPU</name>
<reference evidence="2 3" key="1">
    <citation type="journal article" date="2011" name="Science">
        <title>The ecoresponsive genome of Daphnia pulex.</title>
        <authorList>
            <person name="Colbourne J.K."/>
            <person name="Pfrender M.E."/>
            <person name="Gilbert D."/>
            <person name="Thomas W.K."/>
            <person name="Tucker A."/>
            <person name="Oakley T.H."/>
            <person name="Tokishita S."/>
            <person name="Aerts A."/>
            <person name="Arnold G.J."/>
            <person name="Basu M.K."/>
            <person name="Bauer D.J."/>
            <person name="Caceres C.E."/>
            <person name="Carmel L."/>
            <person name="Casola C."/>
            <person name="Choi J.H."/>
            <person name="Detter J.C."/>
            <person name="Dong Q."/>
            <person name="Dusheyko S."/>
            <person name="Eads B.D."/>
            <person name="Frohlich T."/>
            <person name="Geiler-Samerotte K.A."/>
            <person name="Gerlach D."/>
            <person name="Hatcher P."/>
            <person name="Jogdeo S."/>
            <person name="Krijgsveld J."/>
            <person name="Kriventseva E.V."/>
            <person name="Kultz D."/>
            <person name="Laforsch C."/>
            <person name="Lindquist E."/>
            <person name="Lopez J."/>
            <person name="Manak J.R."/>
            <person name="Muller J."/>
            <person name="Pangilinan J."/>
            <person name="Patwardhan R.P."/>
            <person name="Pitluck S."/>
            <person name="Pritham E.J."/>
            <person name="Rechtsteiner A."/>
            <person name="Rho M."/>
            <person name="Rogozin I.B."/>
            <person name="Sakarya O."/>
            <person name="Salamov A."/>
            <person name="Schaack S."/>
            <person name="Shapiro H."/>
            <person name="Shiga Y."/>
            <person name="Skalitzky C."/>
            <person name="Smith Z."/>
            <person name="Souvorov A."/>
            <person name="Sung W."/>
            <person name="Tang Z."/>
            <person name="Tsuchiya D."/>
            <person name="Tu H."/>
            <person name="Vos H."/>
            <person name="Wang M."/>
            <person name="Wolf Y.I."/>
            <person name="Yamagata H."/>
            <person name="Yamada T."/>
            <person name="Ye Y."/>
            <person name="Shaw J.R."/>
            <person name="Andrews J."/>
            <person name="Crease T.J."/>
            <person name="Tang H."/>
            <person name="Lucas S.M."/>
            <person name="Robertson H.M."/>
            <person name="Bork P."/>
            <person name="Koonin E.V."/>
            <person name="Zdobnov E.M."/>
            <person name="Grigoriev I.V."/>
            <person name="Lynch M."/>
            <person name="Boore J.L."/>
        </authorList>
    </citation>
    <scope>NUCLEOTIDE SEQUENCE [LARGE SCALE GENOMIC DNA]</scope>
</reference>
<evidence type="ECO:0000313" key="3">
    <source>
        <dbReference type="Proteomes" id="UP000000305"/>
    </source>
</evidence>
<protein>
    <submittedName>
        <fullName evidence="2">Uncharacterized protein</fullName>
    </submittedName>
</protein>
<sequence>MLKLNLYSKNKSLQDDVKSEVTGHDRFGHVGVHRSAKSSSMANSFTPSPKWRIQKEALLRQQRQAERWRRSSGLRGDGYGPIINSQQPSSARTIKEENEYSSESQIKVNSRSSFFGLSWARQLLQHLLACRSEGCPNQTEESPEYLIPCYNMRRMQMVASKTIVTIKMKSKPVRHRRCRKITNLYQSFRTRLHNHAKLNGD</sequence>
<accession>E9G5T8</accession>
<dbReference type="HOGENOM" id="CLU_1361650_0_0_1"/>
<keyword evidence="3" id="KW-1185">Reference proteome</keyword>
<feature type="region of interest" description="Disordered" evidence="1">
    <location>
        <begin position="66"/>
        <end position="91"/>
    </location>
</feature>
<evidence type="ECO:0000256" key="1">
    <source>
        <dbReference type="SAM" id="MobiDB-lite"/>
    </source>
</evidence>
<dbReference type="InParanoid" id="E9G5T8"/>
<dbReference type="OrthoDB" id="10481376at2759"/>
<proteinExistence type="predicted"/>
<dbReference type="EMBL" id="GL732533">
    <property type="protein sequence ID" value="EFX84820.1"/>
    <property type="molecule type" value="Genomic_DNA"/>
</dbReference>
<organism evidence="2 3">
    <name type="scientific">Daphnia pulex</name>
    <name type="common">Water flea</name>
    <dbReference type="NCBI Taxonomy" id="6669"/>
    <lineage>
        <taxon>Eukaryota</taxon>
        <taxon>Metazoa</taxon>
        <taxon>Ecdysozoa</taxon>
        <taxon>Arthropoda</taxon>
        <taxon>Crustacea</taxon>
        <taxon>Branchiopoda</taxon>
        <taxon>Diplostraca</taxon>
        <taxon>Cladocera</taxon>
        <taxon>Anomopoda</taxon>
        <taxon>Daphniidae</taxon>
        <taxon>Daphnia</taxon>
    </lineage>
</organism>
<gene>
    <name evidence="2" type="ORF">DAPPUDRAFT_99157</name>
</gene>
<dbReference type="AlphaFoldDB" id="E9G5T8"/>
<evidence type="ECO:0000313" key="2">
    <source>
        <dbReference type="EMBL" id="EFX84820.1"/>
    </source>
</evidence>
<dbReference type="KEGG" id="dpx:DAPPUDRAFT_99157"/>
<dbReference type="Proteomes" id="UP000000305">
    <property type="component" value="Unassembled WGS sequence"/>
</dbReference>